<accession>A0A9N8H171</accession>
<proteinExistence type="predicted"/>
<organism evidence="2 3">
    <name type="scientific">Seminavis robusta</name>
    <dbReference type="NCBI Taxonomy" id="568900"/>
    <lineage>
        <taxon>Eukaryota</taxon>
        <taxon>Sar</taxon>
        <taxon>Stramenopiles</taxon>
        <taxon>Ochrophyta</taxon>
        <taxon>Bacillariophyta</taxon>
        <taxon>Bacillariophyceae</taxon>
        <taxon>Bacillariophycidae</taxon>
        <taxon>Naviculales</taxon>
        <taxon>Naviculaceae</taxon>
        <taxon>Seminavis</taxon>
    </lineage>
</organism>
<feature type="region of interest" description="Disordered" evidence="1">
    <location>
        <begin position="181"/>
        <end position="264"/>
    </location>
</feature>
<reference evidence="2" key="1">
    <citation type="submission" date="2020-06" db="EMBL/GenBank/DDBJ databases">
        <authorList>
            <consortium name="Plant Systems Biology data submission"/>
        </authorList>
    </citation>
    <scope>NUCLEOTIDE SEQUENCE</scope>
    <source>
        <strain evidence="2">D6</strain>
    </source>
</reference>
<dbReference type="Proteomes" id="UP001153069">
    <property type="component" value="Unassembled WGS sequence"/>
</dbReference>
<evidence type="ECO:0000313" key="2">
    <source>
        <dbReference type="EMBL" id="CAB9496961.1"/>
    </source>
</evidence>
<evidence type="ECO:0000256" key="1">
    <source>
        <dbReference type="SAM" id="MobiDB-lite"/>
    </source>
</evidence>
<feature type="compositionally biased region" description="Gly residues" evidence="1">
    <location>
        <begin position="207"/>
        <end position="218"/>
    </location>
</feature>
<protein>
    <submittedName>
        <fullName evidence="2">Uncharacterized protein</fullName>
    </submittedName>
</protein>
<evidence type="ECO:0000313" key="3">
    <source>
        <dbReference type="Proteomes" id="UP001153069"/>
    </source>
</evidence>
<comment type="caution">
    <text evidence="2">The sequence shown here is derived from an EMBL/GenBank/DDBJ whole genome shotgun (WGS) entry which is preliminary data.</text>
</comment>
<sequence>MSSAPSAQSVNTAKANLLRGLAKFRAMGENSPVLKVVANWVGYVNIESKHVRHALKQMKEEGLINRHCSDDRVELTADGIDAAPEVEDVPTTNAEMQAMMLKMILEDQKGLPNAEKTTAVFNRLLDGKVHAKKDLVRAAGFKHPDNRAFRNLVNRMLSFGILENVGKGTVKLTDMAFRKEEGGQPLENGTESNAGAPLSSSSEESTNGGGGTGTGGSSSAGKVLRGSKRRRRSKSEAKRIADCRTGKQRKTLCGGMSSPRCPQH</sequence>
<gene>
    <name evidence="2" type="ORF">SEMRO_12_G009210.1</name>
</gene>
<name>A0A9N8H171_9STRA</name>
<dbReference type="EMBL" id="CAICTM010000012">
    <property type="protein sequence ID" value="CAB9496961.1"/>
    <property type="molecule type" value="Genomic_DNA"/>
</dbReference>
<dbReference type="AlphaFoldDB" id="A0A9N8H171"/>
<feature type="compositionally biased region" description="Basic and acidic residues" evidence="1">
    <location>
        <begin position="234"/>
        <end position="245"/>
    </location>
</feature>
<keyword evidence="3" id="KW-1185">Reference proteome</keyword>